<name>A0A8S1UNN6_9CILI</name>
<sequence length="128" mass="15034">MQLSIKLILVCVNRRFSLGNTSKSAHKQWDVLGNFKESTQRQSSLKYLIGILGDDCILQFQLFSRLGRPIYFRTLQYQQSTKLKFIIKIKSLSRFWIIVVSQYPQIGQVCLFTPAYRPELNAIEHMFR</sequence>
<organism evidence="1 2">
    <name type="scientific">Paramecium pentaurelia</name>
    <dbReference type="NCBI Taxonomy" id="43138"/>
    <lineage>
        <taxon>Eukaryota</taxon>
        <taxon>Sar</taxon>
        <taxon>Alveolata</taxon>
        <taxon>Ciliophora</taxon>
        <taxon>Intramacronucleata</taxon>
        <taxon>Oligohymenophorea</taxon>
        <taxon>Peniculida</taxon>
        <taxon>Parameciidae</taxon>
        <taxon>Paramecium</taxon>
    </lineage>
</organism>
<evidence type="ECO:0000313" key="2">
    <source>
        <dbReference type="Proteomes" id="UP000689195"/>
    </source>
</evidence>
<comment type="caution">
    <text evidence="1">The sequence shown here is derived from an EMBL/GenBank/DDBJ whole genome shotgun (WGS) entry which is preliminary data.</text>
</comment>
<dbReference type="AlphaFoldDB" id="A0A8S1UNN6"/>
<gene>
    <name evidence="1" type="ORF">PPENT_87.1.T0440265</name>
</gene>
<dbReference type="EMBL" id="CAJJDO010000044">
    <property type="protein sequence ID" value="CAD8166670.1"/>
    <property type="molecule type" value="Genomic_DNA"/>
</dbReference>
<accession>A0A8S1UNN6</accession>
<proteinExistence type="predicted"/>
<keyword evidence="2" id="KW-1185">Reference proteome</keyword>
<dbReference type="OrthoDB" id="2266637at2759"/>
<protein>
    <submittedName>
        <fullName evidence="1">Uncharacterized protein</fullName>
    </submittedName>
</protein>
<reference evidence="1" key="1">
    <citation type="submission" date="2021-01" db="EMBL/GenBank/DDBJ databases">
        <authorList>
            <consortium name="Genoscope - CEA"/>
            <person name="William W."/>
        </authorList>
    </citation>
    <scope>NUCLEOTIDE SEQUENCE</scope>
</reference>
<dbReference type="Proteomes" id="UP000689195">
    <property type="component" value="Unassembled WGS sequence"/>
</dbReference>
<evidence type="ECO:0000313" key="1">
    <source>
        <dbReference type="EMBL" id="CAD8166670.1"/>
    </source>
</evidence>